<keyword evidence="7" id="KW-1185">Reference proteome</keyword>
<keyword evidence="1" id="KW-0677">Repeat</keyword>
<keyword evidence="2" id="KW-0611">Plant defense</keyword>
<evidence type="ECO:0000259" key="4">
    <source>
        <dbReference type="Pfam" id="PF23559"/>
    </source>
</evidence>
<evidence type="ECO:0000313" key="7">
    <source>
        <dbReference type="Proteomes" id="UP000026961"/>
    </source>
</evidence>
<proteinExistence type="predicted"/>
<dbReference type="GO" id="GO:0009626">
    <property type="term" value="P:plant-type hypersensitive response"/>
    <property type="evidence" value="ECO:0007669"/>
    <property type="project" value="UniProtKB-ARBA"/>
</dbReference>
<dbReference type="InterPro" id="IPR042197">
    <property type="entry name" value="Apaf_helical"/>
</dbReference>
<dbReference type="GO" id="GO:0002758">
    <property type="term" value="P:innate immune response-activating signaling pathway"/>
    <property type="evidence" value="ECO:0007669"/>
    <property type="project" value="UniProtKB-ARBA"/>
</dbReference>
<evidence type="ECO:0000256" key="2">
    <source>
        <dbReference type="ARBA" id="ARBA00022821"/>
    </source>
</evidence>
<dbReference type="InterPro" id="IPR036388">
    <property type="entry name" value="WH-like_DNA-bd_sf"/>
</dbReference>
<dbReference type="InterPro" id="IPR032675">
    <property type="entry name" value="LRR_dom_sf"/>
</dbReference>
<dbReference type="Gene3D" id="3.40.50.300">
    <property type="entry name" value="P-loop containing nucleotide triphosphate hydrolases"/>
    <property type="match status" value="1"/>
</dbReference>
<dbReference type="Pfam" id="PF00931">
    <property type="entry name" value="NB-ARC"/>
    <property type="match status" value="1"/>
</dbReference>
<evidence type="ECO:0000256" key="1">
    <source>
        <dbReference type="ARBA" id="ARBA00022737"/>
    </source>
</evidence>
<feature type="domain" description="Disease resistance protein winged helix" evidence="4">
    <location>
        <begin position="474"/>
        <end position="550"/>
    </location>
</feature>
<dbReference type="Gene3D" id="1.20.5.4130">
    <property type="match status" value="1"/>
</dbReference>
<dbReference type="InterPro" id="IPR044974">
    <property type="entry name" value="Disease_R_plants"/>
</dbReference>
<dbReference type="Pfam" id="PF23598">
    <property type="entry name" value="LRR_14"/>
    <property type="match status" value="1"/>
</dbReference>
<dbReference type="Pfam" id="PF23559">
    <property type="entry name" value="WHD_DRP"/>
    <property type="match status" value="1"/>
</dbReference>
<dbReference type="HOGENOM" id="CLU_000837_25_4_1"/>
<dbReference type="Gene3D" id="3.80.10.10">
    <property type="entry name" value="Ribonuclease Inhibitor"/>
    <property type="match status" value="1"/>
</dbReference>
<accession>A0A0E0ARV0</accession>
<dbReference type="GO" id="GO:0043531">
    <property type="term" value="F:ADP binding"/>
    <property type="evidence" value="ECO:0007669"/>
    <property type="project" value="InterPro"/>
</dbReference>
<dbReference type="FunFam" id="1.10.10.10:FF:000322">
    <property type="entry name" value="Probable disease resistance protein At1g63360"/>
    <property type="match status" value="1"/>
</dbReference>
<dbReference type="Gene3D" id="1.10.8.430">
    <property type="entry name" value="Helical domain of apoptotic protease-activating factors"/>
    <property type="match status" value="1"/>
</dbReference>
<protein>
    <submittedName>
        <fullName evidence="6">Uncharacterized protein</fullName>
    </submittedName>
</protein>
<feature type="domain" description="Disease resistance R13L4/SHOC-2-like LRR" evidence="5">
    <location>
        <begin position="599"/>
        <end position="923"/>
    </location>
</feature>
<dbReference type="InterPro" id="IPR002182">
    <property type="entry name" value="NB-ARC"/>
</dbReference>
<reference evidence="6" key="2">
    <citation type="submission" date="2018-05" db="EMBL/GenBank/DDBJ databases">
        <title>OgluRS3 (Oryza glumaepatula Reference Sequence Version 3).</title>
        <authorList>
            <person name="Zhang J."/>
            <person name="Kudrna D."/>
            <person name="Lee S."/>
            <person name="Talag J."/>
            <person name="Welchert J."/>
            <person name="Wing R.A."/>
        </authorList>
    </citation>
    <scope>NUCLEOTIDE SEQUENCE [LARGE SCALE GENOMIC DNA]</scope>
</reference>
<dbReference type="PANTHER" id="PTHR23155">
    <property type="entry name" value="DISEASE RESISTANCE PROTEIN RP"/>
    <property type="match status" value="1"/>
</dbReference>
<evidence type="ECO:0000259" key="5">
    <source>
        <dbReference type="Pfam" id="PF23598"/>
    </source>
</evidence>
<evidence type="ECO:0000313" key="6">
    <source>
        <dbReference type="EnsemblPlants" id="OGLUM08G05770.1"/>
    </source>
</evidence>
<dbReference type="AlphaFoldDB" id="A0A0E0ARV0"/>
<reference evidence="6" key="1">
    <citation type="submission" date="2015-04" db="UniProtKB">
        <authorList>
            <consortium name="EnsemblPlants"/>
        </authorList>
    </citation>
    <scope>IDENTIFICATION</scope>
</reference>
<evidence type="ECO:0000259" key="3">
    <source>
        <dbReference type="Pfam" id="PF00931"/>
    </source>
</evidence>
<dbReference type="eggNOG" id="KOG4658">
    <property type="taxonomic scope" value="Eukaryota"/>
</dbReference>
<name>A0A0E0ARV0_9ORYZ</name>
<dbReference type="InterPro" id="IPR027417">
    <property type="entry name" value="P-loop_NTPase"/>
</dbReference>
<dbReference type="InterPro" id="IPR058922">
    <property type="entry name" value="WHD_DRP"/>
</dbReference>
<dbReference type="EnsemblPlants" id="OGLUM08G05770.1">
    <property type="protein sequence ID" value="OGLUM08G05770.1"/>
    <property type="gene ID" value="OGLUM08G05770"/>
</dbReference>
<dbReference type="Proteomes" id="UP000026961">
    <property type="component" value="Chromosome 8"/>
</dbReference>
<dbReference type="SUPFAM" id="SSF52540">
    <property type="entry name" value="P-loop containing nucleoside triphosphate hydrolases"/>
    <property type="match status" value="1"/>
</dbReference>
<dbReference type="PRINTS" id="PR00364">
    <property type="entry name" value="DISEASERSIST"/>
</dbReference>
<sequence length="978" mass="108411">MAEAVLVSLSAKVAMALARSTAMGVVTSLGLGGVHSSIAAAEHELSLLRGHLRSGGASCRGADDDDQDPIDSWANQVRDVAFQLDDITDECCFLSGSGSGSGHGFARYCANVPTWIALSRRLRKVREKLGQLLEAANYQRQRVDVMNNVVSCGELRREDDAVAAGRRMAENARSMDKEEIIGFSDHREVLVRWLLAEDAAEPRRRTLLAVCGMGGVGKTTLVASVYKEVTAPAAAPASHHFDCDAWVTVSQRFTMEDLLMKILRKLNLNTVGRRAGTGRRRRRSATDVGDGGGDTDYGSLVAALRERLANKRYLIVLDDVWDETLWDGLERAMPDGDGVAGSRVVITTRKSGVAMAAAPERTMALEPLPTHQGWALLCSVVFKDVPGHRCPSHLREVAGDMLERCRGLPLAIVAVGKLLRHKDRTEFAWRNVRDSLAWVKNSEDLGIGEASRILNLSIDDLPYKLKKCFLSCSIYPEDFLIKRKILIRSWVAQGFIDEAKEVHGERRTMEDVADHYLDKLVQRSLFQVAVRNEFGRAKRFLIHDLIKDLINHRSKHEEGFVQFAECDLTMDSNIRVRHLALDRCTSSRRSASAAKIAALRSFQAFGSKLDASLMSCFRLLTVLNLWFIEINKLPSTVTNLRNLRYLGIRSTFIEELPKDLGKLQKLQTLDTKWSMVQRLPSSLSKLKSLRHLILLKRHAADYYRPYPGTPVGQLPAGLQNLTSLQTLKYVRADEMISKSLAKLEQMKSLELFDVDASFADVLSSSISKMSHLQRLGINNSNTESVIDLESITLAPRKLQKLALSGRLARGKLPGWTCLLTSLKQVHLIASGIAQDSLLLLSSLPGLLHLSLNAAYREKEMTFAAGGFPALQTLTLHELSNLSQIEFQRGCLAELHELVLDRCTKLADSPKGMENLTRLQNLKLVGMAPELMEKLQDGKGDDGCYYKPGTGSSMICQVPSPSRYHMKSIVFLKPPAVLV</sequence>
<dbReference type="GO" id="GO:0042742">
    <property type="term" value="P:defense response to bacterium"/>
    <property type="evidence" value="ECO:0007669"/>
    <property type="project" value="UniProtKB-ARBA"/>
</dbReference>
<dbReference type="InterPro" id="IPR055414">
    <property type="entry name" value="LRR_R13L4/SHOC2-like"/>
</dbReference>
<dbReference type="SUPFAM" id="SSF52058">
    <property type="entry name" value="L domain-like"/>
    <property type="match status" value="1"/>
</dbReference>
<dbReference type="PANTHER" id="PTHR23155:SF943">
    <property type="entry name" value="OS08G0193700 PROTEIN"/>
    <property type="match status" value="1"/>
</dbReference>
<feature type="domain" description="NB-ARC" evidence="3">
    <location>
        <begin position="190"/>
        <end position="383"/>
    </location>
</feature>
<dbReference type="Gramene" id="OGLUM08G05770.1">
    <property type="protein sequence ID" value="OGLUM08G05770.1"/>
    <property type="gene ID" value="OGLUM08G05770"/>
</dbReference>
<organism evidence="6">
    <name type="scientific">Oryza glumipatula</name>
    <dbReference type="NCBI Taxonomy" id="40148"/>
    <lineage>
        <taxon>Eukaryota</taxon>
        <taxon>Viridiplantae</taxon>
        <taxon>Streptophyta</taxon>
        <taxon>Embryophyta</taxon>
        <taxon>Tracheophyta</taxon>
        <taxon>Spermatophyta</taxon>
        <taxon>Magnoliopsida</taxon>
        <taxon>Liliopsida</taxon>
        <taxon>Poales</taxon>
        <taxon>Poaceae</taxon>
        <taxon>BOP clade</taxon>
        <taxon>Oryzoideae</taxon>
        <taxon>Oryzeae</taxon>
        <taxon>Oryzinae</taxon>
        <taxon>Oryza</taxon>
    </lineage>
</organism>
<dbReference type="Gene3D" id="1.10.10.10">
    <property type="entry name" value="Winged helix-like DNA-binding domain superfamily/Winged helix DNA-binding domain"/>
    <property type="match status" value="1"/>
</dbReference>